<dbReference type="SUPFAM" id="SSF56112">
    <property type="entry name" value="Protein kinase-like (PK-like)"/>
    <property type="match status" value="1"/>
</dbReference>
<gene>
    <name evidence="1" type="ORF">DERYTH_LOCUS23031</name>
</gene>
<dbReference type="AlphaFoldDB" id="A0A9N9JVD8"/>
<keyword evidence="2" id="KW-1185">Reference proteome</keyword>
<organism evidence="1 2">
    <name type="scientific">Dentiscutata erythropus</name>
    <dbReference type="NCBI Taxonomy" id="1348616"/>
    <lineage>
        <taxon>Eukaryota</taxon>
        <taxon>Fungi</taxon>
        <taxon>Fungi incertae sedis</taxon>
        <taxon>Mucoromycota</taxon>
        <taxon>Glomeromycotina</taxon>
        <taxon>Glomeromycetes</taxon>
        <taxon>Diversisporales</taxon>
        <taxon>Gigasporaceae</taxon>
        <taxon>Dentiscutata</taxon>
    </lineage>
</organism>
<sequence length="47" mass="5441">SRWEDCDLTVALKILKTDNDYKFTQELKILNNNSNHSNIIGLYGITK</sequence>
<feature type="non-terminal residue" evidence="1">
    <location>
        <position position="47"/>
    </location>
</feature>
<name>A0A9N9JVD8_9GLOM</name>
<feature type="non-terminal residue" evidence="1">
    <location>
        <position position="1"/>
    </location>
</feature>
<dbReference type="Proteomes" id="UP000789405">
    <property type="component" value="Unassembled WGS sequence"/>
</dbReference>
<reference evidence="1" key="1">
    <citation type="submission" date="2021-06" db="EMBL/GenBank/DDBJ databases">
        <authorList>
            <person name="Kallberg Y."/>
            <person name="Tangrot J."/>
            <person name="Rosling A."/>
        </authorList>
    </citation>
    <scope>NUCLEOTIDE SEQUENCE</scope>
    <source>
        <strain evidence="1">MA453B</strain>
    </source>
</reference>
<evidence type="ECO:0000313" key="1">
    <source>
        <dbReference type="EMBL" id="CAG8799243.1"/>
    </source>
</evidence>
<comment type="caution">
    <text evidence="1">The sequence shown here is derived from an EMBL/GenBank/DDBJ whole genome shotgun (WGS) entry which is preliminary data.</text>
</comment>
<protein>
    <submittedName>
        <fullName evidence="1">20020_t:CDS:1</fullName>
    </submittedName>
</protein>
<dbReference type="InterPro" id="IPR011009">
    <property type="entry name" value="Kinase-like_dom_sf"/>
</dbReference>
<dbReference type="EMBL" id="CAJVPY010033700">
    <property type="protein sequence ID" value="CAG8799243.1"/>
    <property type="molecule type" value="Genomic_DNA"/>
</dbReference>
<proteinExistence type="predicted"/>
<accession>A0A9N9JVD8</accession>
<dbReference type="Gene3D" id="3.30.200.20">
    <property type="entry name" value="Phosphorylase Kinase, domain 1"/>
    <property type="match status" value="1"/>
</dbReference>
<evidence type="ECO:0000313" key="2">
    <source>
        <dbReference type="Proteomes" id="UP000789405"/>
    </source>
</evidence>